<comment type="cofactor">
    <cofactor evidence="1">
        <name>FAD</name>
        <dbReference type="ChEBI" id="CHEBI:57692"/>
    </cofactor>
</comment>
<feature type="domain" description="Acyl-CoA oxidase/dehydrogenase middle" evidence="27">
    <location>
        <begin position="193"/>
        <end position="295"/>
    </location>
</feature>
<comment type="catalytic activity">
    <reaction evidence="25">
        <text>octadecanoyl-CoA + oxidized [electron-transfer flavoprotein] + H(+) = (2E)-octadecenoyl-CoA + reduced [electron-transfer flavoprotein]</text>
        <dbReference type="Rhea" id="RHEA:47240"/>
        <dbReference type="Rhea" id="RHEA-COMP:10685"/>
        <dbReference type="Rhea" id="RHEA-COMP:10686"/>
        <dbReference type="ChEBI" id="CHEBI:15378"/>
        <dbReference type="ChEBI" id="CHEBI:57394"/>
        <dbReference type="ChEBI" id="CHEBI:57692"/>
        <dbReference type="ChEBI" id="CHEBI:58307"/>
        <dbReference type="ChEBI" id="CHEBI:71412"/>
    </reaction>
    <physiologicalReaction direction="left-to-right" evidence="25">
        <dbReference type="Rhea" id="RHEA:47241"/>
    </physiologicalReaction>
</comment>
<evidence type="ECO:0000313" key="30">
    <source>
        <dbReference type="EMBL" id="CAG7688386.1"/>
    </source>
</evidence>
<evidence type="ECO:0000256" key="21">
    <source>
        <dbReference type="ARBA" id="ARBA00047916"/>
    </source>
</evidence>
<dbReference type="Proteomes" id="UP000708208">
    <property type="component" value="Unassembled WGS sequence"/>
</dbReference>
<keyword evidence="5" id="KW-0597">Phosphoprotein</keyword>
<dbReference type="PROSITE" id="PS00072">
    <property type="entry name" value="ACYL_COA_DH_1"/>
    <property type="match status" value="1"/>
</dbReference>
<organism evidence="30 31">
    <name type="scientific">Allacma fusca</name>
    <dbReference type="NCBI Taxonomy" id="39272"/>
    <lineage>
        <taxon>Eukaryota</taxon>
        <taxon>Metazoa</taxon>
        <taxon>Ecdysozoa</taxon>
        <taxon>Arthropoda</taxon>
        <taxon>Hexapoda</taxon>
        <taxon>Collembola</taxon>
        <taxon>Symphypleona</taxon>
        <taxon>Sminthuridae</taxon>
        <taxon>Allacma</taxon>
    </lineage>
</organism>
<keyword evidence="13" id="KW-0560">Oxidoreductase</keyword>
<comment type="catalytic activity">
    <reaction evidence="21">
        <text>oxidized [electron-transfer flavoprotein] + hexadecanoyl-CoA + H(+) = (2E)-hexadecenoyl-CoA + reduced [electron-transfer flavoprotein]</text>
        <dbReference type="Rhea" id="RHEA:43448"/>
        <dbReference type="Rhea" id="RHEA-COMP:10685"/>
        <dbReference type="Rhea" id="RHEA-COMP:10686"/>
        <dbReference type="ChEBI" id="CHEBI:15378"/>
        <dbReference type="ChEBI" id="CHEBI:57379"/>
        <dbReference type="ChEBI" id="CHEBI:57692"/>
        <dbReference type="ChEBI" id="CHEBI:58307"/>
        <dbReference type="ChEBI" id="CHEBI:61526"/>
    </reaction>
    <physiologicalReaction direction="left-to-right" evidence="21">
        <dbReference type="Rhea" id="RHEA:43449"/>
    </physiologicalReaction>
</comment>
<proteinExistence type="inferred from homology"/>
<feature type="domain" description="Acyl-CoA dehydrogenase/oxidase C-terminal" evidence="26">
    <location>
        <begin position="307"/>
        <end position="453"/>
    </location>
</feature>
<dbReference type="EC" id="1.3.8.9" evidence="17"/>
<dbReference type="Pfam" id="PF00441">
    <property type="entry name" value="Acyl-CoA_dh_1"/>
    <property type="match status" value="1"/>
</dbReference>
<dbReference type="InterPro" id="IPR049448">
    <property type="entry name" value="ACAD9/ACADV-like_C"/>
</dbReference>
<evidence type="ECO:0000256" key="15">
    <source>
        <dbReference type="ARBA" id="ARBA00023128"/>
    </source>
</evidence>
<feature type="domain" description="ACAD9/ACADV-like C-terminal" evidence="29">
    <location>
        <begin position="503"/>
        <end position="622"/>
    </location>
</feature>
<comment type="catalytic activity">
    <reaction evidence="23">
        <text>a very-long-chain 2,3-saturated fatty acyl-CoA + oxidized [electron-transfer flavoprotein] + H(+) = a very-long-chain (2E)-enoyl-CoA + reduced [electron-transfer flavoprotein]</text>
        <dbReference type="Rhea" id="RHEA:19181"/>
        <dbReference type="Rhea" id="RHEA-COMP:10685"/>
        <dbReference type="Rhea" id="RHEA-COMP:10686"/>
        <dbReference type="ChEBI" id="CHEBI:15378"/>
        <dbReference type="ChEBI" id="CHEBI:57692"/>
        <dbReference type="ChEBI" id="CHEBI:58307"/>
        <dbReference type="ChEBI" id="CHEBI:83724"/>
        <dbReference type="ChEBI" id="CHEBI:83728"/>
        <dbReference type="EC" id="1.3.8.9"/>
    </reaction>
    <physiologicalReaction direction="left-to-right" evidence="23">
        <dbReference type="Rhea" id="RHEA:19182"/>
    </physiologicalReaction>
</comment>
<evidence type="ECO:0000256" key="6">
    <source>
        <dbReference type="ARBA" id="ARBA00022630"/>
    </source>
</evidence>
<dbReference type="GO" id="GO:0050660">
    <property type="term" value="F:flavin adenine dinucleotide binding"/>
    <property type="evidence" value="ECO:0007669"/>
    <property type="project" value="InterPro"/>
</dbReference>
<evidence type="ECO:0000313" key="31">
    <source>
        <dbReference type="Proteomes" id="UP000708208"/>
    </source>
</evidence>
<evidence type="ECO:0000256" key="3">
    <source>
        <dbReference type="ARBA" id="ARBA00005198"/>
    </source>
</evidence>
<dbReference type="InterPro" id="IPR013786">
    <property type="entry name" value="AcylCoA_DH/ox_N"/>
</dbReference>
<evidence type="ECO:0000256" key="14">
    <source>
        <dbReference type="ARBA" id="ARBA00023098"/>
    </source>
</evidence>
<dbReference type="PANTHER" id="PTHR43884:SF11">
    <property type="entry name" value="VERY LONG-CHAIN SPECIFIC ACYL-COA DEHYDROGENASE, MITOCHONDRIAL"/>
    <property type="match status" value="1"/>
</dbReference>
<evidence type="ECO:0000256" key="19">
    <source>
        <dbReference type="ARBA" id="ARBA00045422"/>
    </source>
</evidence>
<reference evidence="30" key="1">
    <citation type="submission" date="2021-06" db="EMBL/GenBank/DDBJ databases">
        <authorList>
            <person name="Hodson N. C."/>
            <person name="Mongue J. A."/>
            <person name="Jaron S. K."/>
        </authorList>
    </citation>
    <scope>NUCLEOTIDE SEQUENCE</scope>
</reference>
<dbReference type="FunFam" id="2.40.110.10:FF:000006">
    <property type="entry name" value="very long-chain specific acyl-CoA dehydrogenase, mitochondrial"/>
    <property type="match status" value="1"/>
</dbReference>
<evidence type="ECO:0000256" key="12">
    <source>
        <dbReference type="ARBA" id="ARBA00022990"/>
    </source>
</evidence>
<keyword evidence="15" id="KW-0496">Mitochondrion</keyword>
<comment type="caution">
    <text evidence="30">The sequence shown here is derived from an EMBL/GenBank/DDBJ whole genome shotgun (WGS) entry which is preliminary data.</text>
</comment>
<evidence type="ECO:0000256" key="2">
    <source>
        <dbReference type="ARBA" id="ARBA00004637"/>
    </source>
</evidence>
<keyword evidence="14" id="KW-0443">Lipid metabolism</keyword>
<evidence type="ECO:0000259" key="28">
    <source>
        <dbReference type="Pfam" id="PF02771"/>
    </source>
</evidence>
<dbReference type="InterPro" id="IPR006091">
    <property type="entry name" value="Acyl-CoA_Oxase/DH_mid-dom"/>
</dbReference>
<comment type="pathway">
    <text evidence="3">Lipid metabolism; mitochondrial fatty acid beta-oxidation.</text>
</comment>
<evidence type="ECO:0000256" key="1">
    <source>
        <dbReference type="ARBA" id="ARBA00001974"/>
    </source>
</evidence>
<dbReference type="GO" id="GO:0005743">
    <property type="term" value="C:mitochondrial inner membrane"/>
    <property type="evidence" value="ECO:0007669"/>
    <property type="project" value="UniProtKB-SubCell"/>
</dbReference>
<evidence type="ECO:0000256" key="25">
    <source>
        <dbReference type="ARBA" id="ARBA00049224"/>
    </source>
</evidence>
<keyword evidence="31" id="KW-1185">Reference proteome</keyword>
<accession>A0A8J2NTL6</accession>
<evidence type="ECO:0000256" key="7">
    <source>
        <dbReference type="ARBA" id="ARBA00022792"/>
    </source>
</evidence>
<dbReference type="PROSITE" id="PS00073">
    <property type="entry name" value="ACYL_COA_DH_2"/>
    <property type="match status" value="1"/>
</dbReference>
<dbReference type="AlphaFoldDB" id="A0A8J2NTL6"/>
<dbReference type="InterPro" id="IPR006089">
    <property type="entry name" value="Acyl-CoA_DH_CS"/>
</dbReference>
<keyword evidence="12" id="KW-0007">Acetylation</keyword>
<keyword evidence="8" id="KW-0702">S-nitrosylation</keyword>
<dbReference type="FunFam" id="1.10.540.10:FF:000001">
    <property type="entry name" value="Very long-chain-specific acyl-CoA dehydrogenase, mitochondrial"/>
    <property type="match status" value="1"/>
</dbReference>
<dbReference type="EMBL" id="CAJVCH010020106">
    <property type="protein sequence ID" value="CAG7688386.1"/>
    <property type="molecule type" value="Genomic_DNA"/>
</dbReference>
<comment type="subcellular location">
    <subcellularLocation>
        <location evidence="2">Mitochondrion inner membrane</location>
        <topology evidence="2">Peripheral membrane protein</topology>
    </subcellularLocation>
</comment>
<evidence type="ECO:0000256" key="9">
    <source>
        <dbReference type="ARBA" id="ARBA00022827"/>
    </source>
</evidence>
<sequence>MLMFVVLRNMTLIRNYCLLGNPVLEFGRHGCFFSTNRTLLNPTLKAPPPSKSFLANIFRGKIITEQIFPYPDVLSKEQRETLELIVPAVEKFFNDDYDALKFEADDKVPDETLQILKDLGTFGMQVPEEYNGVGFNNSQYARLAETLGKYDLGVAITLGAHQSIGFKGILLYGNPEQKKKYLPKLATGENVAAFALTEPASGSDAGSIRTKATLSPDGKYWVLNGNKIWISNGGFAEIFTVFAQTEVEDKKKGGKKSAITAFIVERSFGGVSNSAPENKMGIRCSNTVQVYFDNCKVPAENVLGNVGEGFKVAMNILNSGRFGMGAGLSGTMRTSIAKATEFAVNRKQFGETINNFGAIQEKIARMAILHYVTESVAYVVAGVMDNGYKDFQIEAAVSKVFASEAAWNVTDEAIQIMGGMGYMRETGLEKILRDIRIHRIFEGTNDILRLFIALQGIQHAGAKLKELQIAMKHPAANLGLVLREARKRVIKSDDGELKSCVHPDLASEAVLTSECIHLFSKTVEQVLMKYKKGIVKEQFVLKRIADSAIDIFSMAVVLSRTTQTLQRKYSTAVHETLMAKAWCQEASERVRTNLSKADGANNIKFYENLSTISANVCSEKGVVQPNPLRVTVHGMDKKNFERKLTNTVPITSYVIRGKKWGKFSNKNCYPKSDPKQKQFLSDILDLVAIAGLPLNIVEHPAFMNFVRNMDKMVSIPSRRTLGRALKSESSKVYF</sequence>
<protein>
    <recommendedName>
        <fullName evidence="18">Very long-chain specific acyl-CoA dehydrogenase, mitochondrial</fullName>
        <ecNumber evidence="17">1.3.8.9</ecNumber>
    </recommendedName>
</protein>
<keyword evidence="11" id="KW-0809">Transit peptide</keyword>
<evidence type="ECO:0000256" key="13">
    <source>
        <dbReference type="ARBA" id="ARBA00023002"/>
    </source>
</evidence>
<comment type="catalytic activity">
    <reaction evidence="22">
        <text>tetradecanoyl-CoA + oxidized [electron-transfer flavoprotein] + H(+) = (2E)-tetradecenoyl-CoA + reduced [electron-transfer flavoprotein]</text>
        <dbReference type="Rhea" id="RHEA:47316"/>
        <dbReference type="Rhea" id="RHEA-COMP:10685"/>
        <dbReference type="Rhea" id="RHEA-COMP:10686"/>
        <dbReference type="ChEBI" id="CHEBI:15378"/>
        <dbReference type="ChEBI" id="CHEBI:57385"/>
        <dbReference type="ChEBI" id="CHEBI:57692"/>
        <dbReference type="ChEBI" id="CHEBI:58307"/>
        <dbReference type="ChEBI" id="CHEBI:61405"/>
    </reaction>
    <physiologicalReaction direction="left-to-right" evidence="22">
        <dbReference type="Rhea" id="RHEA:47317"/>
    </physiologicalReaction>
</comment>
<evidence type="ECO:0000256" key="5">
    <source>
        <dbReference type="ARBA" id="ARBA00022553"/>
    </source>
</evidence>
<comment type="function">
    <text evidence="19">Very long-chain specific acyl-CoA dehydrogenase is one of the acyl-CoA dehydrogenases that catalyze the first step of mitochondrial fatty acid beta-oxidation, an aerobic process breaking down fatty acids into acetyl-CoA and allowing the production of energy from fats. The first step of fatty acid beta-oxidation consists in the removal of one hydrogen from C-2 and C-3 of the straight-chain fatty acyl-CoA thioester, resulting in the formation of trans-2-enoyl-CoA. Among the different mitochondrial acyl-CoA dehydrogenases, very long-chain specific acyl-CoA dehydrogenase acts specifically on acyl-CoAs with saturated 12 to 24 carbons long primary chains.</text>
</comment>
<dbReference type="Pfam" id="PF02770">
    <property type="entry name" value="Acyl-CoA_dh_M"/>
    <property type="match status" value="1"/>
</dbReference>
<evidence type="ECO:0000256" key="4">
    <source>
        <dbReference type="ARBA" id="ARBA00009347"/>
    </source>
</evidence>
<keyword evidence="16" id="KW-0472">Membrane</keyword>
<evidence type="ECO:0000256" key="22">
    <source>
        <dbReference type="ARBA" id="ARBA00049038"/>
    </source>
</evidence>
<gene>
    <name evidence="30" type="ORF">AFUS01_LOCUS3352</name>
</gene>
<evidence type="ECO:0000256" key="20">
    <source>
        <dbReference type="ARBA" id="ARBA00046812"/>
    </source>
</evidence>
<evidence type="ECO:0000256" key="10">
    <source>
        <dbReference type="ARBA" id="ARBA00022832"/>
    </source>
</evidence>
<dbReference type="Pfam" id="PF21343">
    <property type="entry name" value="ACAD9-ACADV_C"/>
    <property type="match status" value="1"/>
</dbReference>
<evidence type="ECO:0000259" key="27">
    <source>
        <dbReference type="Pfam" id="PF02770"/>
    </source>
</evidence>
<evidence type="ECO:0000256" key="8">
    <source>
        <dbReference type="ARBA" id="ARBA00022799"/>
    </source>
</evidence>
<evidence type="ECO:0000256" key="17">
    <source>
        <dbReference type="ARBA" id="ARBA00039034"/>
    </source>
</evidence>
<evidence type="ECO:0000256" key="18">
    <source>
        <dbReference type="ARBA" id="ARBA00040902"/>
    </source>
</evidence>
<keyword evidence="10" id="KW-0276">Fatty acid metabolism</keyword>
<dbReference type="InterPro" id="IPR009075">
    <property type="entry name" value="AcylCo_DH/oxidase_C"/>
</dbReference>
<dbReference type="GO" id="GO:0017099">
    <property type="term" value="F:very-long-chain fatty acyl-CoA dehydrogenase activity"/>
    <property type="evidence" value="ECO:0007669"/>
    <property type="project" value="UniProtKB-EC"/>
</dbReference>
<dbReference type="GO" id="GO:0000062">
    <property type="term" value="F:fatty-acyl-CoA binding"/>
    <property type="evidence" value="ECO:0007669"/>
    <property type="project" value="TreeGrafter"/>
</dbReference>
<feature type="domain" description="Acyl-CoA dehydrogenase/oxidase N-terminal" evidence="28">
    <location>
        <begin position="80"/>
        <end position="189"/>
    </location>
</feature>
<evidence type="ECO:0000256" key="23">
    <source>
        <dbReference type="ARBA" id="ARBA00049050"/>
    </source>
</evidence>
<keyword evidence="7" id="KW-0999">Mitochondrion inner membrane</keyword>
<comment type="similarity">
    <text evidence="4">Belongs to the acyl-CoA dehydrogenase family.</text>
</comment>
<evidence type="ECO:0000259" key="26">
    <source>
        <dbReference type="Pfam" id="PF00441"/>
    </source>
</evidence>
<comment type="subunit">
    <text evidence="20">Homodimer. Homodimerizes after import into the mitochondrion.</text>
</comment>
<dbReference type="CDD" id="cd01161">
    <property type="entry name" value="VLCAD"/>
    <property type="match status" value="1"/>
</dbReference>
<evidence type="ECO:0000256" key="24">
    <source>
        <dbReference type="ARBA" id="ARBA00049140"/>
    </source>
</evidence>
<dbReference type="OrthoDB" id="2588832at2759"/>
<keyword evidence="6" id="KW-0285">Flavoprotein</keyword>
<dbReference type="PANTHER" id="PTHR43884">
    <property type="entry name" value="ACYL-COA DEHYDROGENASE"/>
    <property type="match status" value="1"/>
</dbReference>
<evidence type="ECO:0000259" key="29">
    <source>
        <dbReference type="Pfam" id="PF21343"/>
    </source>
</evidence>
<dbReference type="Pfam" id="PF02771">
    <property type="entry name" value="Acyl-CoA_dh_N"/>
    <property type="match status" value="1"/>
</dbReference>
<name>A0A8J2NTL6_9HEXA</name>
<dbReference type="GO" id="GO:0006631">
    <property type="term" value="P:fatty acid metabolic process"/>
    <property type="evidence" value="ECO:0007669"/>
    <property type="project" value="UniProtKB-KW"/>
</dbReference>
<comment type="catalytic activity">
    <reaction evidence="24">
        <text>eicosanoyl-CoA + oxidized [electron-transfer flavoprotein] + H(+) = (2E)-eicosenoyl-CoA + reduced [electron-transfer flavoprotein]</text>
        <dbReference type="Rhea" id="RHEA:47236"/>
        <dbReference type="Rhea" id="RHEA-COMP:10685"/>
        <dbReference type="Rhea" id="RHEA-COMP:10686"/>
        <dbReference type="ChEBI" id="CHEBI:15378"/>
        <dbReference type="ChEBI" id="CHEBI:57380"/>
        <dbReference type="ChEBI" id="CHEBI:57692"/>
        <dbReference type="ChEBI" id="CHEBI:58307"/>
        <dbReference type="ChEBI" id="CHEBI:74691"/>
    </reaction>
    <physiologicalReaction direction="left-to-right" evidence="24">
        <dbReference type="Rhea" id="RHEA:47237"/>
    </physiologicalReaction>
</comment>
<dbReference type="FunFam" id="1.20.140.10:FF:000008">
    <property type="entry name" value="acyl-CoA dehydrogenase family member 9, mitochondrial"/>
    <property type="match status" value="1"/>
</dbReference>
<evidence type="ECO:0000256" key="11">
    <source>
        <dbReference type="ARBA" id="ARBA00022946"/>
    </source>
</evidence>
<keyword evidence="9" id="KW-0274">FAD</keyword>
<evidence type="ECO:0000256" key="16">
    <source>
        <dbReference type="ARBA" id="ARBA00023136"/>
    </source>
</evidence>